<feature type="domain" description="Histidine kinase/HSP90-like ATPase" evidence="10">
    <location>
        <begin position="492"/>
        <end position="595"/>
    </location>
</feature>
<dbReference type="GO" id="GO:0004673">
    <property type="term" value="F:protein histidine kinase activity"/>
    <property type="evidence" value="ECO:0007669"/>
    <property type="project" value="UniProtKB-EC"/>
</dbReference>
<comment type="caution">
    <text evidence="11">The sequence shown here is derived from an EMBL/GenBank/DDBJ whole genome shotgun (WGS) entry which is preliminary data.</text>
</comment>
<dbReference type="eggNOG" id="COG3920">
    <property type="taxonomic scope" value="Bacteria"/>
</dbReference>
<dbReference type="PANTHER" id="PTHR41523:SF8">
    <property type="entry name" value="ETHYLENE RESPONSE SENSOR PROTEIN"/>
    <property type="match status" value="1"/>
</dbReference>
<keyword evidence="4" id="KW-0808">Transferase</keyword>
<evidence type="ECO:0000256" key="3">
    <source>
        <dbReference type="ARBA" id="ARBA00022553"/>
    </source>
</evidence>
<evidence type="ECO:0000256" key="4">
    <source>
        <dbReference type="ARBA" id="ARBA00022679"/>
    </source>
</evidence>
<dbReference type="Pfam" id="PF07568">
    <property type="entry name" value="HisKA_2"/>
    <property type="match status" value="1"/>
</dbReference>
<feature type="transmembrane region" description="Helical" evidence="9">
    <location>
        <begin position="34"/>
        <end position="55"/>
    </location>
</feature>
<keyword evidence="3" id="KW-0597">Phosphoprotein</keyword>
<organism evidence="11 12">
    <name type="scientific">Thioclava indica</name>
    <dbReference type="NCBI Taxonomy" id="1353528"/>
    <lineage>
        <taxon>Bacteria</taxon>
        <taxon>Pseudomonadati</taxon>
        <taxon>Pseudomonadota</taxon>
        <taxon>Alphaproteobacteria</taxon>
        <taxon>Rhodobacterales</taxon>
        <taxon>Paracoccaceae</taxon>
        <taxon>Thioclava</taxon>
    </lineage>
</organism>
<dbReference type="SMART" id="SM00387">
    <property type="entry name" value="HATPase_c"/>
    <property type="match status" value="1"/>
</dbReference>
<dbReference type="RefSeq" id="WP_240473530.1">
    <property type="nucleotide sequence ID" value="NZ_AUNB01000002.1"/>
</dbReference>
<protein>
    <recommendedName>
        <fullName evidence="2">histidine kinase</fullName>
        <ecNumber evidence="2">2.7.13.3</ecNumber>
    </recommendedName>
</protein>
<dbReference type="Proteomes" id="UP000027471">
    <property type="component" value="Unassembled WGS sequence"/>
</dbReference>
<proteinExistence type="predicted"/>
<evidence type="ECO:0000259" key="10">
    <source>
        <dbReference type="SMART" id="SM00387"/>
    </source>
</evidence>
<evidence type="ECO:0000313" key="12">
    <source>
        <dbReference type="Proteomes" id="UP000027471"/>
    </source>
</evidence>
<keyword evidence="9" id="KW-1133">Transmembrane helix</keyword>
<dbReference type="STRING" id="1353528.DT23_09750"/>
<dbReference type="Gene3D" id="3.30.450.20">
    <property type="entry name" value="PAS domain"/>
    <property type="match status" value="2"/>
</dbReference>
<keyword evidence="7" id="KW-0067">ATP-binding</keyword>
<dbReference type="InterPro" id="IPR003594">
    <property type="entry name" value="HATPase_dom"/>
</dbReference>
<name>A0A074JUJ8_9RHOB</name>
<evidence type="ECO:0000256" key="6">
    <source>
        <dbReference type="ARBA" id="ARBA00022777"/>
    </source>
</evidence>
<keyword evidence="9" id="KW-0812">Transmembrane</keyword>
<dbReference type="CDD" id="cd18773">
    <property type="entry name" value="PDC1_HK_sensor"/>
    <property type="match status" value="1"/>
</dbReference>
<gene>
    <name evidence="11" type="ORF">DT23_09750</name>
</gene>
<feature type="region of interest" description="Disordered" evidence="8">
    <location>
        <begin position="1"/>
        <end position="22"/>
    </location>
</feature>
<evidence type="ECO:0000313" key="11">
    <source>
        <dbReference type="EMBL" id="KEO61366.1"/>
    </source>
</evidence>
<dbReference type="EC" id="2.7.13.3" evidence="2"/>
<dbReference type="InterPro" id="IPR036890">
    <property type="entry name" value="HATPase_C_sf"/>
</dbReference>
<dbReference type="InterPro" id="IPR011495">
    <property type="entry name" value="Sig_transdc_His_kin_sub2_dim/P"/>
</dbReference>
<evidence type="ECO:0000256" key="5">
    <source>
        <dbReference type="ARBA" id="ARBA00022741"/>
    </source>
</evidence>
<comment type="catalytic activity">
    <reaction evidence="1">
        <text>ATP + protein L-histidine = ADP + protein N-phospho-L-histidine.</text>
        <dbReference type="EC" id="2.7.13.3"/>
    </reaction>
</comment>
<feature type="region of interest" description="Disordered" evidence="8">
    <location>
        <begin position="595"/>
        <end position="617"/>
    </location>
</feature>
<reference evidence="11 12" key="1">
    <citation type="journal article" date="2015" name="Antonie Van Leeuwenhoek">
        <title>Thioclava indica sp. nov., isolated from surface seawater of the Indian Ocean.</title>
        <authorList>
            <person name="Liu Y."/>
            <person name="Lai Q."/>
            <person name="Du J."/>
            <person name="Xu H."/>
            <person name="Jiang L."/>
            <person name="Shao Z."/>
        </authorList>
    </citation>
    <scope>NUCLEOTIDE SEQUENCE [LARGE SCALE GENOMIC DNA]</scope>
    <source>
        <strain evidence="11 12">DT23-4</strain>
    </source>
</reference>
<keyword evidence="12" id="KW-1185">Reference proteome</keyword>
<evidence type="ECO:0000256" key="8">
    <source>
        <dbReference type="SAM" id="MobiDB-lite"/>
    </source>
</evidence>
<dbReference type="Gene3D" id="3.30.565.10">
    <property type="entry name" value="Histidine kinase-like ATPase, C-terminal domain"/>
    <property type="match status" value="1"/>
</dbReference>
<dbReference type="GO" id="GO:0005524">
    <property type="term" value="F:ATP binding"/>
    <property type="evidence" value="ECO:0007669"/>
    <property type="project" value="UniProtKB-KW"/>
</dbReference>
<keyword evidence="6" id="KW-0418">Kinase</keyword>
<keyword evidence="9" id="KW-0472">Membrane</keyword>
<accession>A0A074JUJ8</accession>
<dbReference type="PANTHER" id="PTHR41523">
    <property type="entry name" value="TWO-COMPONENT SYSTEM SENSOR PROTEIN"/>
    <property type="match status" value="1"/>
</dbReference>
<dbReference type="CDD" id="cd16936">
    <property type="entry name" value="HATPase_RsbW-like"/>
    <property type="match status" value="1"/>
</dbReference>
<keyword evidence="5" id="KW-0547">Nucleotide-binding</keyword>
<dbReference type="SUPFAM" id="SSF55874">
    <property type="entry name" value="ATPase domain of HSP90 chaperone/DNA topoisomerase II/histidine kinase"/>
    <property type="match status" value="1"/>
</dbReference>
<evidence type="ECO:0000256" key="9">
    <source>
        <dbReference type="SAM" id="Phobius"/>
    </source>
</evidence>
<evidence type="ECO:0000256" key="7">
    <source>
        <dbReference type="ARBA" id="ARBA00022840"/>
    </source>
</evidence>
<evidence type="ECO:0000256" key="2">
    <source>
        <dbReference type="ARBA" id="ARBA00012438"/>
    </source>
</evidence>
<dbReference type="EMBL" id="AUNB01000002">
    <property type="protein sequence ID" value="KEO61366.1"/>
    <property type="molecule type" value="Genomic_DNA"/>
</dbReference>
<sequence length="617" mass="66860">MTTEAPEGVQPESTPEMDWPRARPRGLGAAFNGLGVRLALMLAVALFPLLIIAILQSSSVAREAQARSEAALMGETMRAVAGETRVIQHAQDAARLLSTTVLPLLDNPQACSARMRQVASAFKNFSLVAYIPMNGQMTCSNTGERFNFSGEDVFDKISAATDTTFFVNRTAPVSGTSVLGVAHPVYDDAGRHIGLISISMPHTELSLAKDGPKLDDKRPLVIMTFDEEGTILTSSDGLGKTQGHLPADRSLKLLAGAGAMTFSGVSNVGHERVYSVVEVVPGQLYALGSWPAEKVSSLSPFADISPILFPALMWAASLLVAYFAMQKLVIGHVRKLAFAISNFATGNRIVGTLNLSGAPTEIRDLAEAYDRMTETILHDEAELEDIVHHKEVLLREVHHRVKNNLQLIASIINMQMRQARTPEAKGLMKSLQERVISLATIHRGLYQTSGLTDIRAQELLPDIVRQITRLATGPGRRIAVDCQIDDIHLTPDQAVPLSLLLTEAMTNAMKYASNAGGKPTLDITLRKLDGARARLRVSNTVDPNAAPSASVDGTGLGSQLVNAFVQQLSGQLQIETVDEIYILVTEFALRPLEESELRHEEHLKSNTDETAKSDEKS</sequence>
<dbReference type="AlphaFoldDB" id="A0A074JUJ8"/>
<evidence type="ECO:0000256" key="1">
    <source>
        <dbReference type="ARBA" id="ARBA00000085"/>
    </source>
</evidence>